<feature type="compositionally biased region" description="Polar residues" evidence="1">
    <location>
        <begin position="44"/>
        <end position="64"/>
    </location>
</feature>
<gene>
    <name evidence="3" type="ORF">g.9712</name>
</gene>
<organism evidence="3">
    <name type="scientific">Cuerna arida</name>
    <dbReference type="NCBI Taxonomy" id="1464854"/>
    <lineage>
        <taxon>Eukaryota</taxon>
        <taxon>Metazoa</taxon>
        <taxon>Ecdysozoa</taxon>
        <taxon>Arthropoda</taxon>
        <taxon>Hexapoda</taxon>
        <taxon>Insecta</taxon>
        <taxon>Pterygota</taxon>
        <taxon>Neoptera</taxon>
        <taxon>Paraneoptera</taxon>
        <taxon>Hemiptera</taxon>
        <taxon>Auchenorrhyncha</taxon>
        <taxon>Membracoidea</taxon>
        <taxon>Cicadellidae</taxon>
        <taxon>Cicadellinae</taxon>
        <taxon>Proconiini</taxon>
        <taxon>Cuerna</taxon>
    </lineage>
</organism>
<dbReference type="AlphaFoldDB" id="A0A1B6FY88"/>
<evidence type="ECO:0000256" key="1">
    <source>
        <dbReference type="SAM" id="MobiDB-lite"/>
    </source>
</evidence>
<sequence length="112" mass="11937">MILLTAVRSVLLLTVLLVFLSQGETLTRNRMFSKVISTRCRPPTGTSNDLSVSNKTCGPDQTTADPGRILQEAMKGSQGNSDRNFINGPGTTPTPCKPGEKLTTEGTCRPAA</sequence>
<name>A0A1B6FY88_9HEMI</name>
<protein>
    <submittedName>
        <fullName evidence="3">Uncharacterized protein</fullName>
    </submittedName>
</protein>
<evidence type="ECO:0000313" key="3">
    <source>
        <dbReference type="EMBL" id="JAS55129.1"/>
    </source>
</evidence>
<keyword evidence="2" id="KW-0732">Signal</keyword>
<accession>A0A1B6FY88</accession>
<evidence type="ECO:0000256" key="2">
    <source>
        <dbReference type="SAM" id="SignalP"/>
    </source>
</evidence>
<feature type="region of interest" description="Disordered" evidence="1">
    <location>
        <begin position="42"/>
        <end position="112"/>
    </location>
</feature>
<feature type="chain" id="PRO_5008583182" evidence="2">
    <location>
        <begin position="26"/>
        <end position="112"/>
    </location>
</feature>
<dbReference type="EMBL" id="GECZ01014640">
    <property type="protein sequence ID" value="JAS55129.1"/>
    <property type="molecule type" value="Transcribed_RNA"/>
</dbReference>
<proteinExistence type="predicted"/>
<feature type="signal peptide" evidence="2">
    <location>
        <begin position="1"/>
        <end position="25"/>
    </location>
</feature>
<reference evidence="3" key="1">
    <citation type="submission" date="2015-11" db="EMBL/GenBank/DDBJ databases">
        <title>De novo transcriptome assembly of four potential Pierce s Disease insect vectors from Arizona vineyards.</title>
        <authorList>
            <person name="Tassone E.E."/>
        </authorList>
    </citation>
    <scope>NUCLEOTIDE SEQUENCE</scope>
</reference>